<dbReference type="InterPro" id="IPR006431">
    <property type="entry name" value="Phage_tape_meas_C"/>
</dbReference>
<feature type="domain" description="Bacteriophage tail tape measure C-terminal" evidence="2">
    <location>
        <begin position="37"/>
        <end position="101"/>
    </location>
</feature>
<evidence type="ECO:0000256" key="1">
    <source>
        <dbReference type="SAM" id="Coils"/>
    </source>
</evidence>
<keyword evidence="1" id="KW-0175">Coiled coil</keyword>
<evidence type="ECO:0000259" key="2">
    <source>
        <dbReference type="Pfam" id="PF09718"/>
    </source>
</evidence>
<comment type="caution">
    <text evidence="3">The sequence shown here is derived from an EMBL/GenBank/DDBJ whole genome shotgun (WGS) entry which is preliminary data.</text>
</comment>
<feature type="non-terminal residue" evidence="3">
    <location>
        <position position="1"/>
    </location>
</feature>
<protein>
    <submittedName>
        <fullName evidence="3">Phage tail tape measure protein, lambda family</fullName>
    </submittedName>
</protein>
<accession>W1Y0Z3</accession>
<feature type="non-terminal residue" evidence="3">
    <location>
        <position position="101"/>
    </location>
</feature>
<dbReference type="Pfam" id="PF09718">
    <property type="entry name" value="Tape_meas_lam_C"/>
    <property type="match status" value="1"/>
</dbReference>
<sequence length="101" mass="11177">GMSNHVFQEKMQALNDALEREKEIVSQINEQLDIQAGDWISGASQGFNNWLDDTKDIGVQIKSTTTQMFDGMTDALGDFVTTGKANFRSFATSVISDLSRI</sequence>
<proteinExistence type="predicted"/>
<evidence type="ECO:0000313" key="3">
    <source>
        <dbReference type="EMBL" id="ETJ36217.1"/>
    </source>
</evidence>
<gene>
    <name evidence="3" type="ORF">Q604_UNBC09509G0001</name>
</gene>
<organism evidence="3">
    <name type="scientific">human gut metagenome</name>
    <dbReference type="NCBI Taxonomy" id="408170"/>
    <lineage>
        <taxon>unclassified sequences</taxon>
        <taxon>metagenomes</taxon>
        <taxon>organismal metagenomes</taxon>
    </lineage>
</organism>
<reference evidence="3" key="1">
    <citation type="submission" date="2013-12" db="EMBL/GenBank/DDBJ databases">
        <title>A Varibaculum cambriense genome reconstructed from a premature infant gut community with otherwise low bacterial novelty that shifts toward anaerobic metabolism during the third week of life.</title>
        <authorList>
            <person name="Brown C.T."/>
            <person name="Sharon I."/>
            <person name="Thomas B.C."/>
            <person name="Castelle C.J."/>
            <person name="Morowitz M.J."/>
            <person name="Banfield J.F."/>
        </authorList>
    </citation>
    <scope>NUCLEOTIDE SEQUENCE</scope>
</reference>
<dbReference type="AlphaFoldDB" id="W1Y0Z3"/>
<name>W1Y0Z3_9ZZZZ</name>
<dbReference type="EMBL" id="AZMM01009509">
    <property type="protein sequence ID" value="ETJ36217.1"/>
    <property type="molecule type" value="Genomic_DNA"/>
</dbReference>
<feature type="coiled-coil region" evidence="1">
    <location>
        <begin position="4"/>
        <end position="35"/>
    </location>
</feature>